<name>A0A1D2N1V0_ORCCI</name>
<dbReference type="Proteomes" id="UP000094527">
    <property type="component" value="Unassembled WGS sequence"/>
</dbReference>
<evidence type="ECO:0008006" key="5">
    <source>
        <dbReference type="Google" id="ProtNLM"/>
    </source>
</evidence>
<feature type="chain" id="PRO_5008904882" description="Secreted protein" evidence="2">
    <location>
        <begin position="27"/>
        <end position="89"/>
    </location>
</feature>
<reference evidence="3 4" key="1">
    <citation type="journal article" date="2016" name="Genome Biol. Evol.">
        <title>Gene Family Evolution Reflects Adaptation to Soil Environmental Stressors in the Genome of the Collembolan Orchesella cincta.</title>
        <authorList>
            <person name="Faddeeva-Vakhrusheva A."/>
            <person name="Derks M.F."/>
            <person name="Anvar S.Y."/>
            <person name="Agamennone V."/>
            <person name="Suring W."/>
            <person name="Smit S."/>
            <person name="van Straalen N.M."/>
            <person name="Roelofs D."/>
        </authorList>
    </citation>
    <scope>NUCLEOTIDE SEQUENCE [LARGE SCALE GENOMIC DNA]</scope>
    <source>
        <tissue evidence="3">Mixed pool</tissue>
    </source>
</reference>
<protein>
    <recommendedName>
        <fullName evidence="5">Secreted protein</fullName>
    </recommendedName>
</protein>
<sequence>MGALTLLKVPIVTLILFGTLFHQGLAQSVNDIEACLSLCGNAAAGVHVGGGYYLYPWYFGKLPPSWRGKGKRPPRPRPPTSGFVPVRGK</sequence>
<evidence type="ECO:0000313" key="3">
    <source>
        <dbReference type="EMBL" id="ODM99252.1"/>
    </source>
</evidence>
<feature type="region of interest" description="Disordered" evidence="1">
    <location>
        <begin position="66"/>
        <end position="89"/>
    </location>
</feature>
<feature type="signal peptide" evidence="2">
    <location>
        <begin position="1"/>
        <end position="26"/>
    </location>
</feature>
<organism evidence="3 4">
    <name type="scientific">Orchesella cincta</name>
    <name type="common">Springtail</name>
    <name type="synonym">Podura cincta</name>
    <dbReference type="NCBI Taxonomy" id="48709"/>
    <lineage>
        <taxon>Eukaryota</taxon>
        <taxon>Metazoa</taxon>
        <taxon>Ecdysozoa</taxon>
        <taxon>Arthropoda</taxon>
        <taxon>Hexapoda</taxon>
        <taxon>Collembola</taxon>
        <taxon>Entomobryomorpha</taxon>
        <taxon>Entomobryoidea</taxon>
        <taxon>Orchesellidae</taxon>
        <taxon>Orchesellinae</taxon>
        <taxon>Orchesella</taxon>
    </lineage>
</organism>
<keyword evidence="2" id="KW-0732">Signal</keyword>
<comment type="caution">
    <text evidence="3">The sequence shown here is derived from an EMBL/GenBank/DDBJ whole genome shotgun (WGS) entry which is preliminary data.</text>
</comment>
<dbReference type="AlphaFoldDB" id="A0A1D2N1V0"/>
<keyword evidence="4" id="KW-1185">Reference proteome</keyword>
<evidence type="ECO:0000256" key="1">
    <source>
        <dbReference type="SAM" id="MobiDB-lite"/>
    </source>
</evidence>
<gene>
    <name evidence="3" type="ORF">Ocin01_07412</name>
</gene>
<proteinExistence type="predicted"/>
<dbReference type="EMBL" id="LJIJ01000290">
    <property type="protein sequence ID" value="ODM99252.1"/>
    <property type="molecule type" value="Genomic_DNA"/>
</dbReference>
<accession>A0A1D2N1V0</accession>
<evidence type="ECO:0000256" key="2">
    <source>
        <dbReference type="SAM" id="SignalP"/>
    </source>
</evidence>
<evidence type="ECO:0000313" key="4">
    <source>
        <dbReference type="Proteomes" id="UP000094527"/>
    </source>
</evidence>